<dbReference type="Gene3D" id="1.10.10.10">
    <property type="entry name" value="Winged helix-like DNA-binding domain superfamily/Winged helix DNA-binding domain"/>
    <property type="match status" value="1"/>
</dbReference>
<evidence type="ECO:0000313" key="3">
    <source>
        <dbReference type="EMBL" id="MBB3726982.1"/>
    </source>
</evidence>
<feature type="domain" description="S-adenosylmethionine-dependent methyltransferase Rv2258c-like winged HTH" evidence="2">
    <location>
        <begin position="29"/>
        <end position="97"/>
    </location>
</feature>
<dbReference type="PANTHER" id="PTHR45128">
    <property type="entry name" value="METHYLTRANSFERASE TYPE 11"/>
    <property type="match status" value="1"/>
</dbReference>
<dbReference type="InterPro" id="IPR036388">
    <property type="entry name" value="WH-like_DNA-bd_sf"/>
</dbReference>
<dbReference type="PANTHER" id="PTHR45128:SF2">
    <property type="entry name" value="METHYLTRANSFERASE DOMAIN-CONTAINING PROTEIN"/>
    <property type="match status" value="1"/>
</dbReference>
<dbReference type="Pfam" id="PF13847">
    <property type="entry name" value="Methyltransf_31"/>
    <property type="match status" value="1"/>
</dbReference>
<dbReference type="Gene3D" id="3.40.50.150">
    <property type="entry name" value="Vaccinia Virus protein VP39"/>
    <property type="match status" value="1"/>
</dbReference>
<dbReference type="InterPro" id="IPR029063">
    <property type="entry name" value="SAM-dependent_MTases_sf"/>
</dbReference>
<evidence type="ECO:0000313" key="4">
    <source>
        <dbReference type="Proteomes" id="UP000579945"/>
    </source>
</evidence>
<dbReference type="CDD" id="cd02440">
    <property type="entry name" value="AdoMet_MTases"/>
    <property type="match status" value="1"/>
</dbReference>
<dbReference type="GO" id="GO:0032259">
    <property type="term" value="P:methylation"/>
    <property type="evidence" value="ECO:0007669"/>
    <property type="project" value="UniProtKB-KW"/>
</dbReference>
<dbReference type="SUPFAM" id="SSF46785">
    <property type="entry name" value="Winged helix' DNA-binding domain"/>
    <property type="match status" value="1"/>
</dbReference>
<dbReference type="GeneID" id="95389310"/>
<organism evidence="3 4">
    <name type="scientific">Nonomuraea dietziae</name>
    <dbReference type="NCBI Taxonomy" id="65515"/>
    <lineage>
        <taxon>Bacteria</taxon>
        <taxon>Bacillati</taxon>
        <taxon>Actinomycetota</taxon>
        <taxon>Actinomycetes</taxon>
        <taxon>Streptosporangiales</taxon>
        <taxon>Streptosporangiaceae</taxon>
        <taxon>Nonomuraea</taxon>
    </lineage>
</organism>
<comment type="caution">
    <text evidence="3">The sequence shown here is derived from an EMBL/GenBank/DDBJ whole genome shotgun (WGS) entry which is preliminary data.</text>
</comment>
<evidence type="ECO:0000259" key="1">
    <source>
        <dbReference type="Pfam" id="PF13847"/>
    </source>
</evidence>
<dbReference type="InterPro" id="IPR036390">
    <property type="entry name" value="WH_DNA-bd_sf"/>
</dbReference>
<sequence>MTSQTDGTASTEEFMDKVFGDYVGANAIFMAAIGDRLGLFKDLAAAGPATSVELAERTGLAERYVREWLHGMAAAGYLTFDANGARYAMPADHVPVLAEESGTMFMGAAFFDYSTTFGESFHALLEAFHSGEGVRQELYGQEAAEAIERFTAPWFEHQLVPVWLPLMPEVRTTLEVGARVCDVGCGQGRALIKLAQAFPHCELVGLDRYEPAIQAATENARQAGVGDRVRFEMHDGVAGLPGPFDVITTFDVLHDSADPAGLLRAIHDGLKPSGRYVCVDINCADRSQDNVGPMGTVLYGLSLAYCLPVSLARGGAGLGTCGLPEGRLRAMALEAGFAEVRRLPVDDPFNNVYELSL</sequence>
<dbReference type="Pfam" id="PF21320">
    <property type="entry name" value="WHD_Rv2258c"/>
    <property type="match status" value="1"/>
</dbReference>
<accession>A0A7W5YN17</accession>
<dbReference type="SUPFAM" id="SSF53335">
    <property type="entry name" value="S-adenosyl-L-methionine-dependent methyltransferases"/>
    <property type="match status" value="1"/>
</dbReference>
<reference evidence="3 4" key="1">
    <citation type="submission" date="2020-08" db="EMBL/GenBank/DDBJ databases">
        <title>Sequencing the genomes of 1000 actinobacteria strains.</title>
        <authorList>
            <person name="Klenk H.-P."/>
        </authorList>
    </citation>
    <scope>NUCLEOTIDE SEQUENCE [LARGE SCALE GENOMIC DNA]</scope>
    <source>
        <strain evidence="3 4">DSM 44320</strain>
    </source>
</reference>
<dbReference type="InterPro" id="IPR025714">
    <property type="entry name" value="Methyltranfer_dom"/>
</dbReference>
<dbReference type="EMBL" id="JACIBV010000001">
    <property type="protein sequence ID" value="MBB3726982.1"/>
    <property type="molecule type" value="Genomic_DNA"/>
</dbReference>
<keyword evidence="3" id="KW-0808">Transferase</keyword>
<keyword evidence="3" id="KW-0489">Methyltransferase</keyword>
<dbReference type="AlphaFoldDB" id="A0A7W5YN17"/>
<gene>
    <name evidence="3" type="ORF">FHR33_002842</name>
</gene>
<dbReference type="InterPro" id="IPR053173">
    <property type="entry name" value="SAM-binding_MTase"/>
</dbReference>
<name>A0A7W5YN17_9ACTN</name>
<proteinExistence type="predicted"/>
<dbReference type="Proteomes" id="UP000579945">
    <property type="component" value="Unassembled WGS sequence"/>
</dbReference>
<evidence type="ECO:0000259" key="2">
    <source>
        <dbReference type="Pfam" id="PF21320"/>
    </source>
</evidence>
<protein>
    <submittedName>
        <fullName evidence="3">2-polyprenyl-3-methyl-5-hydroxy-6-metoxy-1, 4-benzoquinol methylase</fullName>
    </submittedName>
</protein>
<dbReference type="InterPro" id="IPR048711">
    <property type="entry name" value="WHD_Rv2258c"/>
</dbReference>
<dbReference type="GO" id="GO:0008168">
    <property type="term" value="F:methyltransferase activity"/>
    <property type="evidence" value="ECO:0007669"/>
    <property type="project" value="UniProtKB-KW"/>
</dbReference>
<dbReference type="RefSeq" id="WP_183646941.1">
    <property type="nucleotide sequence ID" value="NZ_BAAAXX010000127.1"/>
</dbReference>
<feature type="domain" description="Methyltransferase" evidence="1">
    <location>
        <begin position="176"/>
        <end position="282"/>
    </location>
</feature>
<keyword evidence="4" id="KW-1185">Reference proteome</keyword>